<evidence type="ECO:0000256" key="6">
    <source>
        <dbReference type="SAM" id="Phobius"/>
    </source>
</evidence>
<keyword evidence="6" id="KW-1133">Transmembrane helix</keyword>
<feature type="region of interest" description="Disordered" evidence="5">
    <location>
        <begin position="370"/>
        <end position="391"/>
    </location>
</feature>
<dbReference type="RefSeq" id="XP_006812763.1">
    <property type="nucleotide sequence ID" value="XM_006812700.1"/>
</dbReference>
<dbReference type="InterPro" id="IPR018097">
    <property type="entry name" value="EGF_Ca-bd_CS"/>
</dbReference>
<feature type="domain" description="EGF-like" evidence="7">
    <location>
        <begin position="150"/>
        <end position="186"/>
    </location>
</feature>
<dbReference type="SMART" id="SM00034">
    <property type="entry name" value="CLECT"/>
    <property type="match status" value="1"/>
</dbReference>
<evidence type="ECO:0000259" key="8">
    <source>
        <dbReference type="PROSITE" id="PS50041"/>
    </source>
</evidence>
<proteinExistence type="predicted"/>
<dbReference type="Pfam" id="PF00059">
    <property type="entry name" value="Lectin_C"/>
    <property type="match status" value="1"/>
</dbReference>
<dbReference type="InterPro" id="IPR001304">
    <property type="entry name" value="C-type_lectin-like"/>
</dbReference>
<dbReference type="PANTHER" id="PTHR24049:SF35">
    <property type="entry name" value="EGF-LIKE DOMAIN-CONTAINING PROTEIN"/>
    <property type="match status" value="1"/>
</dbReference>
<dbReference type="InterPro" id="IPR000742">
    <property type="entry name" value="EGF"/>
</dbReference>
<evidence type="ECO:0000256" key="2">
    <source>
        <dbReference type="ARBA" id="ARBA00022737"/>
    </source>
</evidence>
<gene>
    <name evidence="10" type="primary">LOC102804312</name>
</gene>
<keyword evidence="9" id="KW-1185">Reference proteome</keyword>
<feature type="domain" description="C-type lectin" evidence="8">
    <location>
        <begin position="292"/>
        <end position="391"/>
    </location>
</feature>
<feature type="disulfide bond" evidence="4">
    <location>
        <begin position="137"/>
        <end position="146"/>
    </location>
</feature>
<comment type="caution">
    <text evidence="4">Lacks conserved residue(s) required for the propagation of feature annotation.</text>
</comment>
<dbReference type="CDD" id="cd00037">
    <property type="entry name" value="CLECT"/>
    <property type="match status" value="1"/>
</dbReference>
<dbReference type="PROSITE" id="PS01187">
    <property type="entry name" value="EGF_CA"/>
    <property type="match status" value="2"/>
</dbReference>
<dbReference type="PANTHER" id="PTHR24049">
    <property type="entry name" value="CRUMBS FAMILY MEMBER"/>
    <property type="match status" value="1"/>
</dbReference>
<dbReference type="Gene3D" id="2.10.25.10">
    <property type="entry name" value="Laminin"/>
    <property type="match status" value="3"/>
</dbReference>
<dbReference type="Proteomes" id="UP000694865">
    <property type="component" value="Unplaced"/>
</dbReference>
<dbReference type="SUPFAM" id="SSF49785">
    <property type="entry name" value="Galactose-binding domain-like"/>
    <property type="match status" value="1"/>
</dbReference>
<dbReference type="Gene3D" id="2.60.120.260">
    <property type="entry name" value="Galactose-binding domain-like"/>
    <property type="match status" value="1"/>
</dbReference>
<dbReference type="PROSITE" id="PS01186">
    <property type="entry name" value="EGF_2"/>
    <property type="match status" value="2"/>
</dbReference>
<protein>
    <submittedName>
        <fullName evidence="10">Fibropellin-1-like</fullName>
    </submittedName>
</protein>
<dbReference type="Gene3D" id="3.10.100.10">
    <property type="entry name" value="Mannose-Binding Protein A, subunit A"/>
    <property type="match status" value="1"/>
</dbReference>
<evidence type="ECO:0000313" key="10">
    <source>
        <dbReference type="RefSeq" id="XP_006812763.1"/>
    </source>
</evidence>
<dbReference type="Pfam" id="PF12661">
    <property type="entry name" value="hEGF"/>
    <property type="match status" value="1"/>
</dbReference>
<accession>A0ABM0LYC2</accession>
<keyword evidence="6" id="KW-0472">Membrane</keyword>
<dbReference type="SUPFAM" id="SSF57196">
    <property type="entry name" value="EGF/Laminin"/>
    <property type="match status" value="3"/>
</dbReference>
<reference evidence="10" key="1">
    <citation type="submission" date="2025-08" db="UniProtKB">
        <authorList>
            <consortium name="RefSeq"/>
        </authorList>
    </citation>
    <scope>IDENTIFICATION</scope>
    <source>
        <tissue evidence="10">Testes</tissue>
    </source>
</reference>
<dbReference type="GeneID" id="102804312"/>
<dbReference type="InterPro" id="IPR001881">
    <property type="entry name" value="EGF-like_Ca-bd_dom"/>
</dbReference>
<evidence type="ECO:0000256" key="5">
    <source>
        <dbReference type="SAM" id="MobiDB-lite"/>
    </source>
</evidence>
<feature type="disulfide bond" evidence="4">
    <location>
        <begin position="97"/>
        <end position="106"/>
    </location>
</feature>
<dbReference type="CDD" id="cd00054">
    <property type="entry name" value="EGF_CA"/>
    <property type="match status" value="4"/>
</dbReference>
<keyword evidence="1 4" id="KW-0245">EGF-like domain</keyword>
<dbReference type="InterPro" id="IPR016186">
    <property type="entry name" value="C-type_lectin-like/link_sf"/>
</dbReference>
<dbReference type="SMART" id="SM00179">
    <property type="entry name" value="EGF_CA"/>
    <property type="match status" value="3"/>
</dbReference>
<dbReference type="InterPro" id="IPR051022">
    <property type="entry name" value="Notch_Cell-Fate_Det"/>
</dbReference>
<evidence type="ECO:0000313" key="9">
    <source>
        <dbReference type="Proteomes" id="UP000694865"/>
    </source>
</evidence>
<name>A0ABM0LYC2_SACKO</name>
<feature type="domain" description="EGF-like" evidence="7">
    <location>
        <begin position="71"/>
        <end position="107"/>
    </location>
</feature>
<dbReference type="SMART" id="SM00181">
    <property type="entry name" value="EGF"/>
    <property type="match status" value="4"/>
</dbReference>
<dbReference type="InterPro" id="IPR008979">
    <property type="entry name" value="Galactose-bd-like_sf"/>
</dbReference>
<dbReference type="PROSITE" id="PS50026">
    <property type="entry name" value="EGF_3"/>
    <property type="match status" value="3"/>
</dbReference>
<organism evidence="9 10">
    <name type="scientific">Saccoglossus kowalevskii</name>
    <name type="common">Acorn worm</name>
    <dbReference type="NCBI Taxonomy" id="10224"/>
    <lineage>
        <taxon>Eukaryota</taxon>
        <taxon>Metazoa</taxon>
        <taxon>Hemichordata</taxon>
        <taxon>Enteropneusta</taxon>
        <taxon>Harrimaniidae</taxon>
        <taxon>Saccoglossus</taxon>
    </lineage>
</organism>
<feature type="compositionally biased region" description="Basic and acidic residues" evidence="5">
    <location>
        <begin position="11"/>
        <end position="21"/>
    </location>
</feature>
<evidence type="ECO:0000256" key="3">
    <source>
        <dbReference type="ARBA" id="ARBA00023157"/>
    </source>
</evidence>
<evidence type="ECO:0000256" key="4">
    <source>
        <dbReference type="PROSITE-ProRule" id="PRU00076"/>
    </source>
</evidence>
<sequence>MNNQVQPTSAEEEKAQEERNEKKNRRRKLGIILTVSSLVALALVAGGVSTGDSAEDDTVLGASNQVTDSTTPILCHNDLCQHGGECSGTVDNFICTCVDGFEGERCEFETEVDECQPNPCENGAACVNEISGYECVCTAGYEGTHCELEEPNICIPNPCENGGVCEKNADAYNCTCPLGTSGDVCEINPDDCLDENLCNGGVCIDDINDYICDCTGASPLTGAVLIISNEPDMNGGAQCGEEVSDELAMEEIIEFECGDGITGQYVSVLIPNVTTTLSLCEVEIYAPLRRRFELVGSTNTWAEAKSLCSSRGGHLAKIENAEDQSYIVGLIGQSGLSPLTYGWYIGLNDRAIEGTRVWEDGSSLVGYTNWHPTEPNDGGNWGNGEDCTEIS</sequence>
<dbReference type="InterPro" id="IPR013032">
    <property type="entry name" value="EGF-like_CS"/>
</dbReference>
<feature type="disulfide bond" evidence="4">
    <location>
        <begin position="176"/>
        <end position="185"/>
    </location>
</feature>
<dbReference type="Pfam" id="PF00008">
    <property type="entry name" value="EGF"/>
    <property type="match status" value="2"/>
</dbReference>
<dbReference type="PROSITE" id="PS00010">
    <property type="entry name" value="ASX_HYDROXYL"/>
    <property type="match status" value="1"/>
</dbReference>
<feature type="domain" description="EGF-like" evidence="7">
    <location>
        <begin position="111"/>
        <end position="147"/>
    </location>
</feature>
<feature type="transmembrane region" description="Helical" evidence="6">
    <location>
        <begin position="29"/>
        <end position="48"/>
    </location>
</feature>
<keyword evidence="6" id="KW-0812">Transmembrane</keyword>
<feature type="region of interest" description="Disordered" evidence="5">
    <location>
        <begin position="1"/>
        <end position="23"/>
    </location>
</feature>
<keyword evidence="3 4" id="KW-1015">Disulfide bond</keyword>
<dbReference type="InterPro" id="IPR016187">
    <property type="entry name" value="CTDL_fold"/>
</dbReference>
<evidence type="ECO:0000256" key="1">
    <source>
        <dbReference type="ARBA" id="ARBA00022536"/>
    </source>
</evidence>
<evidence type="ECO:0000259" key="7">
    <source>
        <dbReference type="PROSITE" id="PS50026"/>
    </source>
</evidence>
<keyword evidence="2" id="KW-0677">Repeat</keyword>
<dbReference type="PROSITE" id="PS50041">
    <property type="entry name" value="C_TYPE_LECTIN_2"/>
    <property type="match status" value="1"/>
</dbReference>
<dbReference type="InterPro" id="IPR000152">
    <property type="entry name" value="EGF-type_Asp/Asn_hydroxyl_site"/>
</dbReference>
<dbReference type="PROSITE" id="PS00022">
    <property type="entry name" value="EGF_1"/>
    <property type="match status" value="3"/>
</dbReference>
<dbReference type="SUPFAM" id="SSF56436">
    <property type="entry name" value="C-type lectin-like"/>
    <property type="match status" value="1"/>
</dbReference>